<keyword evidence="3" id="KW-1185">Reference proteome</keyword>
<dbReference type="AlphaFoldDB" id="A0A7V7PNS6"/>
<protein>
    <submittedName>
        <fullName evidence="2">Uncharacterized protein</fullName>
    </submittedName>
</protein>
<dbReference type="EMBL" id="VZDO01000009">
    <property type="protein sequence ID" value="KAB0679531.1"/>
    <property type="molecule type" value="Genomic_DNA"/>
</dbReference>
<evidence type="ECO:0000256" key="1">
    <source>
        <dbReference type="SAM" id="Coils"/>
    </source>
</evidence>
<proteinExistence type="predicted"/>
<evidence type="ECO:0000313" key="2">
    <source>
        <dbReference type="EMBL" id="KAB0679531.1"/>
    </source>
</evidence>
<accession>A0A7V7PNS6</accession>
<comment type="caution">
    <text evidence="2">The sequence shown here is derived from an EMBL/GenBank/DDBJ whole genome shotgun (WGS) entry which is preliminary data.</text>
</comment>
<name>A0A7V7PNS6_9HYPH</name>
<dbReference type="RefSeq" id="WP_150970055.1">
    <property type="nucleotide sequence ID" value="NZ_VZDO01000009.1"/>
</dbReference>
<gene>
    <name evidence="2" type="ORF">F6X38_11930</name>
</gene>
<feature type="coiled-coil region" evidence="1">
    <location>
        <begin position="6"/>
        <end position="43"/>
    </location>
</feature>
<evidence type="ECO:0000313" key="3">
    <source>
        <dbReference type="Proteomes" id="UP000432089"/>
    </source>
</evidence>
<reference evidence="2 3" key="1">
    <citation type="submission" date="2019-09" db="EMBL/GenBank/DDBJ databases">
        <title>YIM 132180 draft genome.</title>
        <authorList>
            <person name="Zhang K."/>
        </authorList>
    </citation>
    <scope>NUCLEOTIDE SEQUENCE [LARGE SCALE GENOMIC DNA]</scope>
    <source>
        <strain evidence="2 3">YIM 132180</strain>
    </source>
</reference>
<keyword evidence="1" id="KW-0175">Coiled coil</keyword>
<organism evidence="2 3">
    <name type="scientific">Plantimonas leprariae</name>
    <dbReference type="NCBI Taxonomy" id="2615207"/>
    <lineage>
        <taxon>Bacteria</taxon>
        <taxon>Pseudomonadati</taxon>
        <taxon>Pseudomonadota</taxon>
        <taxon>Alphaproteobacteria</taxon>
        <taxon>Hyphomicrobiales</taxon>
        <taxon>Aurantimonadaceae</taxon>
        <taxon>Plantimonas</taxon>
    </lineage>
</organism>
<dbReference type="Proteomes" id="UP000432089">
    <property type="component" value="Unassembled WGS sequence"/>
</dbReference>
<sequence>MAETLADFLTKRRREIENEASILNAQLDKLDEERRQLSSAAKASGLAHIFLARNDQASEEEAVVNAAKRSGKVASVRTIKEAAVEILEGHPEGLTALEILDAINDRFGFEYPRTSLSPQLSRLRGENRLVREGMIWRLADKPAEGEAAAGEELEEHEAELRKEINNAFG</sequence>